<sequence length="344" mass="38132">MASSVEKKEEAVYKELPAPAGWLKKFMPKQGGARKKNEIIFTAPTGEEISNKKQLDQYLKSHPGGPMISEFNWGTVETPRRSARFTEKAKAAPSPESDPPAKRSRKSSTADDEKEKEIAFEKNLVNEVQMEEAEKIEKEAVAEQDEVQDLDKAGHEDKTDETQYTTKGVEKDTQDEIQDTDDKMVHASTEDIKQPEDPGCGKKTEAEIPVTSEISKTNEVQMQEARFQAAAEKSPIEAQFQATVEKMPSEEQFQAAVEKTPIEEQFQVEVEKTPIEAPFQAAVEKTPLEAHTEAGTREQGKQDTISKENIEHTDYGSKTAEQSDVVSKGDEGQMAGNGINGKAI</sequence>
<feature type="compositionally biased region" description="Basic and acidic residues" evidence="6">
    <location>
        <begin position="78"/>
        <end position="90"/>
    </location>
</feature>
<dbReference type="GO" id="GO:0005634">
    <property type="term" value="C:nucleus"/>
    <property type="evidence" value="ECO:0007669"/>
    <property type="project" value="UniProtKB-SubCell"/>
</dbReference>
<dbReference type="KEGG" id="dcr:108227867"/>
<dbReference type="OMA" id="MISEFNW"/>
<feature type="region of interest" description="Disordered" evidence="6">
    <location>
        <begin position="60"/>
        <end position="215"/>
    </location>
</feature>
<dbReference type="InterPro" id="IPR016177">
    <property type="entry name" value="DNA-bd_dom_sf"/>
</dbReference>
<dbReference type="OrthoDB" id="1435582at2759"/>
<feature type="compositionally biased region" description="Basic and acidic residues" evidence="6">
    <location>
        <begin position="168"/>
        <end position="206"/>
    </location>
</feature>
<dbReference type="PROSITE" id="PS50982">
    <property type="entry name" value="MBD"/>
    <property type="match status" value="1"/>
</dbReference>
<keyword evidence="10" id="KW-1185">Reference proteome</keyword>
<dbReference type="InterPro" id="IPR039622">
    <property type="entry name" value="MBD10/11"/>
</dbReference>
<organism evidence="8">
    <name type="scientific">Daucus carota subsp. sativus</name>
    <name type="common">Carrot</name>
    <dbReference type="NCBI Taxonomy" id="79200"/>
    <lineage>
        <taxon>Eukaryota</taxon>
        <taxon>Viridiplantae</taxon>
        <taxon>Streptophyta</taxon>
        <taxon>Embryophyta</taxon>
        <taxon>Tracheophyta</taxon>
        <taxon>Spermatophyta</taxon>
        <taxon>Magnoliopsida</taxon>
        <taxon>eudicotyledons</taxon>
        <taxon>Gunneridae</taxon>
        <taxon>Pentapetalae</taxon>
        <taxon>asterids</taxon>
        <taxon>campanulids</taxon>
        <taxon>Apiales</taxon>
        <taxon>Apiaceae</taxon>
        <taxon>Apioideae</taxon>
        <taxon>Scandiceae</taxon>
        <taxon>Daucinae</taxon>
        <taxon>Daucus</taxon>
        <taxon>Daucus sect. Daucus</taxon>
    </lineage>
</organism>
<dbReference type="Proteomes" id="UP000077755">
    <property type="component" value="Chromosome 6"/>
</dbReference>
<comment type="subcellular location">
    <subcellularLocation>
        <location evidence="1">Nucleus</location>
    </subcellularLocation>
</comment>
<dbReference type="Gramene" id="KZM91718">
    <property type="protein sequence ID" value="KZM91718"/>
    <property type="gene ID" value="DCAR_020917"/>
</dbReference>
<dbReference type="InterPro" id="IPR001739">
    <property type="entry name" value="Methyl_CpG_DNA-bd"/>
</dbReference>
<evidence type="ECO:0000313" key="9">
    <source>
        <dbReference type="EMBL" id="WOH06001.1"/>
    </source>
</evidence>
<gene>
    <name evidence="8" type="ORF">DCAR_020917</name>
    <name evidence="9" type="ORF">DCAR_0625424</name>
</gene>
<reference evidence="9" key="2">
    <citation type="submission" date="2022-03" db="EMBL/GenBank/DDBJ databases">
        <title>Draft title - Genomic analysis of global carrot germplasm unveils the trajectory of domestication and the origin of high carotenoid orange carrot.</title>
        <authorList>
            <person name="Iorizzo M."/>
            <person name="Ellison S."/>
            <person name="Senalik D."/>
            <person name="Macko-Podgorni A."/>
            <person name="Grzebelus D."/>
            <person name="Bostan H."/>
            <person name="Rolling W."/>
            <person name="Curaba J."/>
            <person name="Simon P."/>
        </authorList>
    </citation>
    <scope>NUCLEOTIDE SEQUENCE</scope>
    <source>
        <tissue evidence="9">Leaf</tissue>
    </source>
</reference>
<keyword evidence="5" id="KW-0539">Nucleus</keyword>
<dbReference type="PANTHER" id="PTHR33729">
    <property type="entry name" value="METHYL-CPG BINDING DOMAIN CONTAINING PROTEIN, EXPRESSED"/>
    <property type="match status" value="1"/>
</dbReference>
<evidence type="ECO:0000256" key="3">
    <source>
        <dbReference type="ARBA" id="ARBA00023125"/>
    </source>
</evidence>
<evidence type="ECO:0000256" key="5">
    <source>
        <dbReference type="ARBA" id="ARBA00023242"/>
    </source>
</evidence>
<keyword evidence="4" id="KW-0804">Transcription</keyword>
<feature type="compositionally biased region" description="Basic and acidic residues" evidence="6">
    <location>
        <begin position="149"/>
        <end position="161"/>
    </location>
</feature>
<keyword evidence="2" id="KW-0805">Transcription regulation</keyword>
<evidence type="ECO:0000256" key="6">
    <source>
        <dbReference type="SAM" id="MobiDB-lite"/>
    </source>
</evidence>
<feature type="region of interest" description="Disordered" evidence="6">
    <location>
        <begin position="285"/>
        <end position="344"/>
    </location>
</feature>
<dbReference type="GO" id="GO:0003677">
    <property type="term" value="F:DNA binding"/>
    <property type="evidence" value="ECO:0007669"/>
    <property type="project" value="UniProtKB-KW"/>
</dbReference>
<dbReference type="SUPFAM" id="SSF54171">
    <property type="entry name" value="DNA-binding domain"/>
    <property type="match status" value="1"/>
</dbReference>
<evidence type="ECO:0000256" key="1">
    <source>
        <dbReference type="ARBA" id="ARBA00004123"/>
    </source>
</evidence>
<proteinExistence type="predicted"/>
<accession>A0A164WFL9</accession>
<keyword evidence="3" id="KW-0238">DNA-binding</keyword>
<dbReference type="Gene3D" id="3.30.890.10">
    <property type="entry name" value="Methyl-cpg-binding Protein 2, Chain A"/>
    <property type="match status" value="1"/>
</dbReference>
<evidence type="ECO:0000256" key="2">
    <source>
        <dbReference type="ARBA" id="ARBA00023015"/>
    </source>
</evidence>
<feature type="compositionally biased region" description="Basic and acidic residues" evidence="6">
    <location>
        <begin position="132"/>
        <end position="141"/>
    </location>
</feature>
<evidence type="ECO:0000313" key="8">
    <source>
        <dbReference type="EMBL" id="KZM91718.1"/>
    </source>
</evidence>
<feature type="compositionally biased region" description="Basic and acidic residues" evidence="6">
    <location>
        <begin position="286"/>
        <end position="315"/>
    </location>
</feature>
<dbReference type="EMBL" id="CP093348">
    <property type="protein sequence ID" value="WOH06001.1"/>
    <property type="molecule type" value="Genomic_DNA"/>
</dbReference>
<evidence type="ECO:0000256" key="4">
    <source>
        <dbReference type="ARBA" id="ARBA00023163"/>
    </source>
</evidence>
<dbReference type="STRING" id="79200.A0A164WFL9"/>
<dbReference type="PANTHER" id="PTHR33729:SF6">
    <property type="entry name" value="METHYL-CPG-BINDING DOMAIN-CONTAINING PROTEIN 11"/>
    <property type="match status" value="1"/>
</dbReference>
<reference evidence="8" key="1">
    <citation type="journal article" date="2016" name="Nat. Genet.">
        <title>A high-quality carrot genome assembly provides new insights into carotenoid accumulation and asterid genome evolution.</title>
        <authorList>
            <person name="Iorizzo M."/>
            <person name="Ellison S."/>
            <person name="Senalik D."/>
            <person name="Zeng P."/>
            <person name="Satapoomin P."/>
            <person name="Huang J."/>
            <person name="Bowman M."/>
            <person name="Iovene M."/>
            <person name="Sanseverino W."/>
            <person name="Cavagnaro P."/>
            <person name="Yildiz M."/>
            <person name="Macko-Podgorni A."/>
            <person name="Moranska E."/>
            <person name="Grzebelus E."/>
            <person name="Grzebelus D."/>
            <person name="Ashrafi H."/>
            <person name="Zheng Z."/>
            <person name="Cheng S."/>
            <person name="Spooner D."/>
            <person name="Van Deynze A."/>
            <person name="Simon P."/>
        </authorList>
    </citation>
    <scope>NUCLEOTIDE SEQUENCE [LARGE SCALE GENOMIC DNA]</scope>
    <source>
        <tissue evidence="8">Leaf</tissue>
    </source>
</reference>
<feature type="compositionally biased region" description="Basic and acidic residues" evidence="6">
    <location>
        <begin position="108"/>
        <end position="120"/>
    </location>
</feature>
<dbReference type="EMBL" id="LNRQ01000006">
    <property type="protein sequence ID" value="KZM91718.1"/>
    <property type="molecule type" value="Genomic_DNA"/>
</dbReference>
<protein>
    <recommendedName>
        <fullName evidence="7">MBD domain-containing protein</fullName>
    </recommendedName>
</protein>
<feature type="domain" description="MBD" evidence="7">
    <location>
        <begin position="8"/>
        <end position="78"/>
    </location>
</feature>
<dbReference type="AlphaFoldDB" id="A0A164WFL9"/>
<dbReference type="Pfam" id="PF01429">
    <property type="entry name" value="MBD"/>
    <property type="match status" value="1"/>
</dbReference>
<evidence type="ECO:0000259" key="7">
    <source>
        <dbReference type="PROSITE" id="PS50982"/>
    </source>
</evidence>
<name>A0A164WFL9_DAUCS</name>
<evidence type="ECO:0000313" key="10">
    <source>
        <dbReference type="Proteomes" id="UP000077755"/>
    </source>
</evidence>